<dbReference type="InterPro" id="IPR012976">
    <property type="entry name" value="NOSIC"/>
</dbReference>
<evidence type="ECO:0000259" key="10">
    <source>
        <dbReference type="PROSITE" id="PS51358"/>
    </source>
</evidence>
<dbReference type="PANTHER" id="PTHR13904:SF0">
    <property type="entry name" value="U4_U6 SMALL NUCLEAR RIBONUCLEOPROTEIN PRP31"/>
    <property type="match status" value="1"/>
</dbReference>
<dbReference type="KEGG" id="dfa:DFA_08773"/>
<gene>
    <name evidence="11" type="ORF">DFA_08773</name>
</gene>
<dbReference type="SUPFAM" id="SSF89124">
    <property type="entry name" value="Nop domain"/>
    <property type="match status" value="1"/>
</dbReference>
<dbReference type="Gene3D" id="1.10.287.4070">
    <property type="match status" value="1"/>
</dbReference>
<dbReference type="Pfam" id="PF09785">
    <property type="entry name" value="Prp31_C"/>
    <property type="match status" value="1"/>
</dbReference>
<feature type="compositionally biased region" description="Acidic residues" evidence="9">
    <location>
        <begin position="36"/>
        <end position="57"/>
    </location>
</feature>
<keyword evidence="4" id="KW-0747">Spliceosome</keyword>
<dbReference type="InterPro" id="IPR042239">
    <property type="entry name" value="Nop_C"/>
</dbReference>
<dbReference type="GO" id="GO:0005687">
    <property type="term" value="C:U4 snRNP"/>
    <property type="evidence" value="ECO:0007669"/>
    <property type="project" value="TreeGrafter"/>
</dbReference>
<dbReference type="GO" id="GO:0071011">
    <property type="term" value="C:precatalytic spliceosome"/>
    <property type="evidence" value="ECO:0007669"/>
    <property type="project" value="TreeGrafter"/>
</dbReference>
<keyword evidence="8" id="KW-0687">Ribonucleoprotein</keyword>
<dbReference type="GO" id="GO:0046540">
    <property type="term" value="C:U4/U6 x U5 tri-snRNP complex"/>
    <property type="evidence" value="ECO:0007669"/>
    <property type="project" value="InterPro"/>
</dbReference>
<comment type="subcellular location">
    <subcellularLocation>
        <location evidence="1">Nucleus</location>
    </subcellularLocation>
</comment>
<dbReference type="SMART" id="SM00931">
    <property type="entry name" value="NOSIC"/>
    <property type="match status" value="1"/>
</dbReference>
<name>F4Q472_CACFS</name>
<comment type="similarity">
    <text evidence="2">Belongs to the PRP31 family.</text>
</comment>
<evidence type="ECO:0000256" key="7">
    <source>
        <dbReference type="ARBA" id="ARBA00023242"/>
    </source>
</evidence>
<feature type="region of interest" description="Disordered" evidence="9">
    <location>
        <begin position="396"/>
        <end position="419"/>
    </location>
</feature>
<reference evidence="12" key="1">
    <citation type="journal article" date="2011" name="Genome Res.">
        <title>Phylogeny-wide analysis of social amoeba genomes highlights ancient origins for complex intercellular communication.</title>
        <authorList>
            <person name="Heidel A.J."/>
            <person name="Lawal H.M."/>
            <person name="Felder M."/>
            <person name="Schilde C."/>
            <person name="Helps N.R."/>
            <person name="Tunggal B."/>
            <person name="Rivero F."/>
            <person name="John U."/>
            <person name="Schleicher M."/>
            <person name="Eichinger L."/>
            <person name="Platzer M."/>
            <person name="Noegel A.A."/>
            <person name="Schaap P."/>
            <person name="Gloeckner G."/>
        </authorList>
    </citation>
    <scope>NUCLEOTIDE SEQUENCE [LARGE SCALE GENOMIC DNA]</scope>
    <source>
        <strain evidence="12">SH3</strain>
    </source>
</reference>
<evidence type="ECO:0000256" key="8">
    <source>
        <dbReference type="ARBA" id="ARBA00023274"/>
    </source>
</evidence>
<dbReference type="InterPro" id="IPR027105">
    <property type="entry name" value="Prp31"/>
</dbReference>
<keyword evidence="6" id="KW-0508">mRNA splicing</keyword>
<evidence type="ECO:0000256" key="6">
    <source>
        <dbReference type="ARBA" id="ARBA00023187"/>
    </source>
</evidence>
<evidence type="ECO:0000313" key="11">
    <source>
        <dbReference type="EMBL" id="EGG17774.1"/>
    </source>
</evidence>
<keyword evidence="12" id="KW-1185">Reference proteome</keyword>
<evidence type="ECO:0000256" key="3">
    <source>
        <dbReference type="ARBA" id="ARBA00022664"/>
    </source>
</evidence>
<evidence type="ECO:0000256" key="1">
    <source>
        <dbReference type="ARBA" id="ARBA00004123"/>
    </source>
</evidence>
<feature type="region of interest" description="Disordered" evidence="9">
    <location>
        <begin position="25"/>
        <end position="84"/>
    </location>
</feature>
<dbReference type="InterPro" id="IPR002687">
    <property type="entry name" value="Nop_dom"/>
</dbReference>
<evidence type="ECO:0000256" key="5">
    <source>
        <dbReference type="ARBA" id="ARBA00022884"/>
    </source>
</evidence>
<feature type="compositionally biased region" description="Basic residues" evidence="9">
    <location>
        <begin position="409"/>
        <end position="419"/>
    </location>
</feature>
<evidence type="ECO:0000256" key="2">
    <source>
        <dbReference type="ARBA" id="ARBA00005572"/>
    </source>
</evidence>
<evidence type="ECO:0000313" key="12">
    <source>
        <dbReference type="Proteomes" id="UP000007797"/>
    </source>
</evidence>
<dbReference type="InterPro" id="IPR036070">
    <property type="entry name" value="Nop_dom_sf"/>
</dbReference>
<sequence length="567" mass="61830">MIITRKQVETEYIMSTLADEFLNDLNDIGDENYNNEYDDDDDRDDNEEDNDRDEEESSSLTKDQQQQQQTKNQEEEDADDVGEKDDLMLTDDILEKKQNQLISSIKDAPIESIATLKNSTRLSNILKKVEHQLCQALPEKGKKTVQGVIEHQLIVDCNKIIQDIQHEIYLIHKYVKEKYSTKFPSLSNTIQNPLDYILVVKRIGNQDDLININLSDLLPKATIMVVIMSSGTDKSLSDGELERINSACDMAIELDKTKKVILGYLESRMAFIAPNLSVLLGGSIAARLIGIAGSVSNLAVIPAGNLQTFGADTKALAGFSGMGNRKFQMGFISQCDIVKSAPVYLQKQAIRAITGRVSIAARVDSCQESNHYGELGQQYKEEIEAKIEKWQEPPPTKQIKALPAPAEHKKNKRGGRKARAVKKRYGMTDMRKAQNRMAFGEEEKTIGDSGIGLGMVGEGSGKLRMMAQDRGILKRKKIEDGHKSRPGAGGGAGAKSVRPGGLTTVGGAGGAVTSIAGSFTMSGLQSVMVTPATGLQVAIGSGGGSSGDASVKNKYFGDGIKRKIDQL</sequence>
<dbReference type="FunFam" id="1.10.287.4070:FF:000003">
    <property type="entry name" value="U4/U6 small nuclear ribonucleoprotein PRP31"/>
    <property type="match status" value="1"/>
</dbReference>
<dbReference type="PROSITE" id="PS51358">
    <property type="entry name" value="NOP"/>
    <property type="match status" value="1"/>
</dbReference>
<evidence type="ECO:0000256" key="9">
    <source>
        <dbReference type="SAM" id="MobiDB-lite"/>
    </source>
</evidence>
<evidence type="ECO:0000256" key="4">
    <source>
        <dbReference type="ARBA" id="ARBA00022728"/>
    </source>
</evidence>
<dbReference type="OMA" id="IGNGPMD"/>
<feature type="region of interest" description="Disordered" evidence="9">
    <location>
        <begin position="478"/>
        <end position="500"/>
    </location>
</feature>
<dbReference type="STRING" id="1054147.F4Q472"/>
<dbReference type="OrthoDB" id="4771285at2759"/>
<dbReference type="RefSeq" id="XP_004356258.1">
    <property type="nucleotide sequence ID" value="XM_004356205.1"/>
</dbReference>
<dbReference type="InterPro" id="IPR019175">
    <property type="entry name" value="Prp31_C"/>
</dbReference>
<dbReference type="Proteomes" id="UP000007797">
    <property type="component" value="Unassembled WGS sequence"/>
</dbReference>
<proteinExistence type="inferred from homology"/>
<keyword evidence="7" id="KW-0539">Nucleus</keyword>
<organism evidence="11 12">
    <name type="scientific">Cavenderia fasciculata</name>
    <name type="common">Slime mold</name>
    <name type="synonym">Dictyostelium fasciculatum</name>
    <dbReference type="NCBI Taxonomy" id="261658"/>
    <lineage>
        <taxon>Eukaryota</taxon>
        <taxon>Amoebozoa</taxon>
        <taxon>Evosea</taxon>
        <taxon>Eumycetozoa</taxon>
        <taxon>Dictyostelia</taxon>
        <taxon>Acytosteliales</taxon>
        <taxon>Cavenderiaceae</taxon>
        <taxon>Cavenderia</taxon>
    </lineage>
</organism>
<keyword evidence="5" id="KW-0694">RNA-binding</keyword>
<feature type="domain" description="Nop" evidence="10">
    <location>
        <begin position="272"/>
        <end position="392"/>
    </location>
</feature>
<dbReference type="GeneID" id="14869426"/>
<accession>F4Q472</accession>
<dbReference type="FunFam" id="1.10.246.90:FF:000002">
    <property type="entry name" value="U4/U6 small nuclear ribonucleoprotein Prp31"/>
    <property type="match status" value="1"/>
</dbReference>
<keyword evidence="3" id="KW-0507">mRNA processing</keyword>
<dbReference type="PANTHER" id="PTHR13904">
    <property type="entry name" value="PRE-MRNA SPLICING FACTOR PRP31"/>
    <property type="match status" value="1"/>
</dbReference>
<dbReference type="Gene3D" id="1.10.246.90">
    <property type="entry name" value="Nop domain"/>
    <property type="match status" value="1"/>
</dbReference>
<dbReference type="Pfam" id="PF01798">
    <property type="entry name" value="Nop"/>
    <property type="match status" value="1"/>
</dbReference>
<dbReference type="EMBL" id="GL883021">
    <property type="protein sequence ID" value="EGG17774.1"/>
    <property type="molecule type" value="Genomic_DNA"/>
</dbReference>
<feature type="compositionally biased region" description="Acidic residues" evidence="9">
    <location>
        <begin position="74"/>
        <end position="83"/>
    </location>
</feature>
<dbReference type="GO" id="GO:0003723">
    <property type="term" value="F:RNA binding"/>
    <property type="evidence" value="ECO:0007669"/>
    <property type="project" value="UniProtKB-KW"/>
</dbReference>
<dbReference type="GO" id="GO:0000244">
    <property type="term" value="P:spliceosomal tri-snRNP complex assembly"/>
    <property type="evidence" value="ECO:0007669"/>
    <property type="project" value="InterPro"/>
</dbReference>
<dbReference type="AlphaFoldDB" id="F4Q472"/>
<protein>
    <recommendedName>
        <fullName evidence="10">Nop domain-containing protein</fullName>
    </recommendedName>
</protein>